<comment type="caution">
    <text evidence="2">The sequence shown here is derived from an EMBL/GenBank/DDBJ whole genome shotgun (WGS) entry which is preliminary data.</text>
</comment>
<dbReference type="EMBL" id="CAJPWZ010000078">
    <property type="protein sequence ID" value="CAG2185253.1"/>
    <property type="molecule type" value="Genomic_DNA"/>
</dbReference>
<sequence>MVNIQLIILVPYVRSVQTAVHHNFPGITWNAARDICKPFGLENRHDYLQAIPDEQEFWIGKAIYKEPTPWIEIIGCFEIWETDDIPFYSVASIGKCKQKCDSEHMGSYFGYRKKLQSNCVCQLKFINQSYRSPIDSCDSSGSFFVYKDYKGPVGMSSDPGNCTTICCDSCNLPSLNINHLEGRRCSSVDTKIVGRCDSSVSESITQSTLSSIDISKGKQVKFTPSQSLTPAKRSKGIFKETTKSVKEDKNQTHFSNTIYQDSNNTSDRTSAVPLSNQMYGLSGANTPVYAVVNKLKKLENTDATYTDTGYGEYDHLHDIQNRKICPNENGYHSHGAPRNEEDQTYDSSDFGNRISNIDVSKGILTKSNTRDYEDTSHVNCSATTYKEIDNIKHKSETAITNQACDIDESVVPVYEEVNEIEIQEILYRNRPRDIINRISYIFLV</sequence>
<dbReference type="AlphaFoldDB" id="A0A8S3PRG6"/>
<dbReference type="Proteomes" id="UP000683360">
    <property type="component" value="Unassembled WGS sequence"/>
</dbReference>
<reference evidence="2" key="1">
    <citation type="submission" date="2021-03" db="EMBL/GenBank/DDBJ databases">
        <authorList>
            <person name="Bekaert M."/>
        </authorList>
    </citation>
    <scope>NUCLEOTIDE SEQUENCE</scope>
</reference>
<proteinExistence type="predicted"/>
<evidence type="ECO:0000313" key="3">
    <source>
        <dbReference type="Proteomes" id="UP000683360"/>
    </source>
</evidence>
<dbReference type="OrthoDB" id="10432369at2759"/>
<evidence type="ECO:0000256" key="1">
    <source>
        <dbReference type="SAM" id="MobiDB-lite"/>
    </source>
</evidence>
<evidence type="ECO:0000313" key="2">
    <source>
        <dbReference type="EMBL" id="CAG2185253.1"/>
    </source>
</evidence>
<organism evidence="2 3">
    <name type="scientific">Mytilus edulis</name>
    <name type="common">Blue mussel</name>
    <dbReference type="NCBI Taxonomy" id="6550"/>
    <lineage>
        <taxon>Eukaryota</taxon>
        <taxon>Metazoa</taxon>
        <taxon>Spiralia</taxon>
        <taxon>Lophotrochozoa</taxon>
        <taxon>Mollusca</taxon>
        <taxon>Bivalvia</taxon>
        <taxon>Autobranchia</taxon>
        <taxon>Pteriomorphia</taxon>
        <taxon>Mytilida</taxon>
        <taxon>Mytiloidea</taxon>
        <taxon>Mytilidae</taxon>
        <taxon>Mytilinae</taxon>
        <taxon>Mytilus</taxon>
    </lineage>
</organism>
<feature type="region of interest" description="Disordered" evidence="1">
    <location>
        <begin position="327"/>
        <end position="348"/>
    </location>
</feature>
<protein>
    <submittedName>
        <fullName evidence="2">Uncharacterized protein</fullName>
    </submittedName>
</protein>
<gene>
    <name evidence="2" type="ORF">MEDL_860</name>
</gene>
<keyword evidence="3" id="KW-1185">Reference proteome</keyword>
<accession>A0A8S3PRG6</accession>
<name>A0A8S3PRG6_MYTED</name>